<dbReference type="PRINTS" id="PR01773">
    <property type="entry name" value="P38MAPKINASE"/>
</dbReference>
<dbReference type="EC" id="2.7.11.24" evidence="2"/>
<evidence type="ECO:0000256" key="6">
    <source>
        <dbReference type="ARBA" id="ARBA00022777"/>
    </source>
</evidence>
<sequence>MQILGTPSEDFLKKITSDSAQNYIRAQPKMEKKNFKDVFKGASSDAINLLERMLELDADKRPTATEALAHPYLAQYADPTDEPTAEPYDESFEEKELSVEKWKSLVYEEVQEFKSRLVKDDVS</sequence>
<accession>A0ABM1C1F1</accession>
<dbReference type="InterPro" id="IPR050117">
    <property type="entry name" value="MAPK"/>
</dbReference>
<keyword evidence="4" id="KW-0808">Transferase</keyword>
<dbReference type="InterPro" id="IPR008352">
    <property type="entry name" value="MAPK_HOG-like"/>
</dbReference>
<proteinExistence type="inferred from homology"/>
<organism evidence="8 9">
    <name type="scientific">Limulus polyphemus</name>
    <name type="common">Atlantic horseshoe crab</name>
    <dbReference type="NCBI Taxonomy" id="6850"/>
    <lineage>
        <taxon>Eukaryota</taxon>
        <taxon>Metazoa</taxon>
        <taxon>Ecdysozoa</taxon>
        <taxon>Arthropoda</taxon>
        <taxon>Chelicerata</taxon>
        <taxon>Merostomata</taxon>
        <taxon>Xiphosura</taxon>
        <taxon>Limulidae</taxon>
        <taxon>Limulus</taxon>
    </lineage>
</organism>
<dbReference type="Proteomes" id="UP000694941">
    <property type="component" value="Unplaced"/>
</dbReference>
<reference evidence="9" key="1">
    <citation type="submission" date="2025-08" db="UniProtKB">
        <authorList>
            <consortium name="RefSeq"/>
        </authorList>
    </citation>
    <scope>IDENTIFICATION</scope>
    <source>
        <tissue evidence="9">Muscle</tissue>
    </source>
</reference>
<keyword evidence="5" id="KW-0547">Nucleotide-binding</keyword>
<dbReference type="Gene3D" id="3.30.200.20">
    <property type="entry name" value="Phosphorylase Kinase, domain 1"/>
    <property type="match status" value="1"/>
</dbReference>
<gene>
    <name evidence="9" type="primary">LOC106476444</name>
</gene>
<evidence type="ECO:0000256" key="7">
    <source>
        <dbReference type="ARBA" id="ARBA00022840"/>
    </source>
</evidence>
<evidence type="ECO:0000256" key="3">
    <source>
        <dbReference type="ARBA" id="ARBA00022527"/>
    </source>
</evidence>
<keyword evidence="3" id="KW-0723">Serine/threonine-protein kinase</keyword>
<dbReference type="PANTHER" id="PTHR24055">
    <property type="entry name" value="MITOGEN-ACTIVATED PROTEIN KINASE"/>
    <property type="match status" value="1"/>
</dbReference>
<evidence type="ECO:0000313" key="9">
    <source>
        <dbReference type="RefSeq" id="XP_013792557.1"/>
    </source>
</evidence>
<comment type="similarity">
    <text evidence="1">Belongs to the protein kinase superfamily. CMGC Ser/Thr protein kinase family. MAP kinase subfamily.</text>
</comment>
<evidence type="ECO:0000256" key="4">
    <source>
        <dbReference type="ARBA" id="ARBA00022679"/>
    </source>
</evidence>
<dbReference type="RefSeq" id="XP_013792557.1">
    <property type="nucleotide sequence ID" value="XM_013937103.2"/>
</dbReference>
<dbReference type="InterPro" id="IPR011009">
    <property type="entry name" value="Kinase-like_dom_sf"/>
</dbReference>
<protein>
    <recommendedName>
        <fullName evidence="2">mitogen-activated protein kinase</fullName>
        <ecNumber evidence="2">2.7.11.24</ecNumber>
    </recommendedName>
</protein>
<name>A0ABM1C1F1_LIMPO</name>
<keyword evidence="6" id="KW-0418">Kinase</keyword>
<dbReference type="GeneID" id="106476444"/>
<keyword evidence="7" id="KW-0067">ATP-binding</keyword>
<evidence type="ECO:0000256" key="2">
    <source>
        <dbReference type="ARBA" id="ARBA00012411"/>
    </source>
</evidence>
<keyword evidence="8" id="KW-1185">Reference proteome</keyword>
<evidence type="ECO:0000256" key="1">
    <source>
        <dbReference type="ARBA" id="ARBA00008832"/>
    </source>
</evidence>
<evidence type="ECO:0000313" key="8">
    <source>
        <dbReference type="Proteomes" id="UP000694941"/>
    </source>
</evidence>
<evidence type="ECO:0000256" key="5">
    <source>
        <dbReference type="ARBA" id="ARBA00022741"/>
    </source>
</evidence>
<dbReference type="Gene3D" id="1.10.510.10">
    <property type="entry name" value="Transferase(Phosphotransferase) domain 1"/>
    <property type="match status" value="1"/>
</dbReference>
<dbReference type="SUPFAM" id="SSF56112">
    <property type="entry name" value="Protein kinase-like (PK-like)"/>
    <property type="match status" value="1"/>
</dbReference>